<accession>A0ABX8QPX1</accession>
<evidence type="ECO:0000313" key="2">
    <source>
        <dbReference type="EMBL" id="QXJ20673.1"/>
    </source>
</evidence>
<reference evidence="2" key="1">
    <citation type="submission" date="2020-07" db="EMBL/GenBank/DDBJ databases">
        <authorList>
            <person name="Tarantini F.S."/>
            <person name="Hong K.W."/>
            <person name="Chan K.G."/>
        </authorList>
    </citation>
    <scope>NUCLEOTIDE SEQUENCE</scope>
    <source>
        <strain evidence="2">32-07</strain>
    </source>
</reference>
<keyword evidence="3" id="KW-1185">Reference proteome</keyword>
<dbReference type="Proteomes" id="UP001049518">
    <property type="component" value="Chromosome"/>
</dbReference>
<name>A0ABX8QPX1_9ACTN</name>
<evidence type="ECO:0000256" key="1">
    <source>
        <dbReference type="SAM" id="MobiDB-lite"/>
    </source>
</evidence>
<protein>
    <submittedName>
        <fullName evidence="2">Uncharacterized protein</fullName>
    </submittedName>
</protein>
<feature type="compositionally biased region" description="Basic and acidic residues" evidence="1">
    <location>
        <begin position="705"/>
        <end position="723"/>
    </location>
</feature>
<evidence type="ECO:0000313" key="3">
    <source>
        <dbReference type="Proteomes" id="UP001049518"/>
    </source>
</evidence>
<dbReference type="EMBL" id="CP059572">
    <property type="protein sequence ID" value="QXJ20673.1"/>
    <property type="molecule type" value="Genomic_DNA"/>
</dbReference>
<proteinExistence type="predicted"/>
<organism evidence="2 3">
    <name type="scientific">Actinomadura graeca</name>
    <dbReference type="NCBI Taxonomy" id="2750812"/>
    <lineage>
        <taxon>Bacteria</taxon>
        <taxon>Bacillati</taxon>
        <taxon>Actinomycetota</taxon>
        <taxon>Actinomycetes</taxon>
        <taxon>Streptosporangiales</taxon>
        <taxon>Thermomonosporaceae</taxon>
        <taxon>Actinomadura</taxon>
    </lineage>
</organism>
<feature type="region of interest" description="Disordered" evidence="1">
    <location>
        <begin position="693"/>
        <end position="723"/>
    </location>
</feature>
<sequence>MADPLITFTDNLVPVVGRDAYTLTVTHTIDVGEGGRRLGEAAQDLTILGTRFGLPSAEVHSAHPPPDSTATYTRRLPHVALESRLLPWETRLTWNVQKLDDKHVPWLALLLFSEHDQGGPPATGEVETGTVEQRLLTKADGVRLPSLGHTSADEKKEAVRTITVSKELFTALIPTPDELRYLAHIRSPLDQVKDPKKEDPFGQDERREAEYGFVLSSRLPVPGRCVAHLVSLEGHVGAVKDPSAITEQRIRLVSLYSWTFVCDAEQGPLFSQFRSALTKPGESDPAHLLLRHDLADSDGDAYRKHALHRLERGYVPLVHYDGAATRYAWYRGPLVPHAGRQTIAADGDRPAWTRPGTYLGTDGKYPVKETGRAAAWTLGRQLALADQDFTAAMADLLDDGSTLMRAAARLHRTPAPGGPGAHHAALRDALENPGDLHRAAFAGRLADDGFVAAVARALGAPAPDGPGGEPVAADVDELVRDGSTKSGYAVPDVYANLGGQLDDDATLTGVVTALLAPAGTAADEAPGDGVPVSPWQVVRDWLKRLRRLENVPFDHLVPTAAAVPVESLRFFHVDAAWVNALTDGALSVGVCSRATFQMLDGIRTAFYQSAEGKKVPKSGVLIRSALVTAYPRLEVGAPEATGTVRRALLAPDILLCLFDGTPSTVRLTEPFHGLHLGTESKAAVRALFARLKGEDPGPLPGPDDDPVRVSRDDPLADPHGGDHEVGLRSLVKTGSYEVGQLILDKSVTVTFRATSGSGAMVVKVGDLASSVASALKGFLPSAGLTSAGLGLQLVRSPERASLYHDVATGEDAP</sequence>
<gene>
    <name evidence="2" type="ORF">AGRA3207_001428</name>
</gene>
<dbReference type="RefSeq" id="WP_231333767.1">
    <property type="nucleotide sequence ID" value="NZ_CP059572.1"/>
</dbReference>